<dbReference type="EMBL" id="BQNB010018565">
    <property type="protein sequence ID" value="GJT75804.1"/>
    <property type="molecule type" value="Genomic_DNA"/>
</dbReference>
<organism evidence="2 3">
    <name type="scientific">Tanacetum coccineum</name>
    <dbReference type="NCBI Taxonomy" id="301880"/>
    <lineage>
        <taxon>Eukaryota</taxon>
        <taxon>Viridiplantae</taxon>
        <taxon>Streptophyta</taxon>
        <taxon>Embryophyta</taxon>
        <taxon>Tracheophyta</taxon>
        <taxon>Spermatophyta</taxon>
        <taxon>Magnoliopsida</taxon>
        <taxon>eudicotyledons</taxon>
        <taxon>Gunneridae</taxon>
        <taxon>Pentapetalae</taxon>
        <taxon>asterids</taxon>
        <taxon>campanulids</taxon>
        <taxon>Asterales</taxon>
        <taxon>Asteraceae</taxon>
        <taxon>Asteroideae</taxon>
        <taxon>Anthemideae</taxon>
        <taxon>Anthemidinae</taxon>
        <taxon>Tanacetum</taxon>
    </lineage>
</organism>
<reference evidence="2" key="2">
    <citation type="submission" date="2022-01" db="EMBL/GenBank/DDBJ databases">
        <authorList>
            <person name="Yamashiro T."/>
            <person name="Shiraishi A."/>
            <person name="Satake H."/>
            <person name="Nakayama K."/>
        </authorList>
    </citation>
    <scope>NUCLEOTIDE SEQUENCE</scope>
</reference>
<evidence type="ECO:0000313" key="3">
    <source>
        <dbReference type="Proteomes" id="UP001151760"/>
    </source>
</evidence>
<gene>
    <name evidence="2" type="ORF">Tco_1042529</name>
</gene>
<name>A0ABQ5GK42_9ASTR</name>
<dbReference type="Proteomes" id="UP001151760">
    <property type="component" value="Unassembled WGS sequence"/>
</dbReference>
<accession>A0ABQ5GK42</accession>
<protein>
    <submittedName>
        <fullName evidence="2">Uncharacterized protein</fullName>
    </submittedName>
</protein>
<evidence type="ECO:0000256" key="1">
    <source>
        <dbReference type="SAM" id="MobiDB-lite"/>
    </source>
</evidence>
<comment type="caution">
    <text evidence="2">The sequence shown here is derived from an EMBL/GenBank/DDBJ whole genome shotgun (WGS) entry which is preliminary data.</text>
</comment>
<keyword evidence="3" id="KW-1185">Reference proteome</keyword>
<sequence length="891" mass="98759">MGRVGQKLQKISERARVAANGPRVHVRRLDEGCKAGFYPPMGENGECLAVCYFHGRSVLCHDWKIQFRYVRCVCLSRISSVCVKSNLTRWRGRRRVCTNAYLSNRGEPTGRRAWELYLGGNRPFSLDVYTTVWISSTHMRWRSIRCKRSVRRKWSSGGALWWGVGARSTACLIGVADTERRGNGRRGQNGTIRGWLTGIEDVMGENKDLIGTDIRGWEREEGEKIGASGSGVIIYATTSDRGAISGDTSTGVNRGMDRREERTMNARARRVLGMMTGGIWSRENLDHLQERGVEGAIVAEGDRDAIRIAHSRQIVLYPIVLVVDRTESSLVRSAVGQRWGSGNEIPAHRLRSMCGRTRRSDVGIRREQALSHDTTTTGCVACLRSRGISCISLASPRTTAGWGVSDTLSRTTWARYALGILIGNVIWVKDIHGTLGMTRTNTTKEPGGGSVGRVSVGVMQGSGEGVLIGYPRVSRVGDGECCKERRGGAGGHARERSEDGDLARTGVGKGGHMRPHSCGLWSYGLRNSGSCEIPSGRRGGRVGEEHRAYGDVTTLTPEERARQIELAMFESDKFTIDAALSCVSWVLCGGGEYDTRDTFVRPIQKVRWVADHSSQRYCSHYASRGHGRRTALEGTLKIENKTGELAGTVREQKTVGGLRHRRVFDTSADRGRCRMRVAGERSREAKARATSAPSTEEANGCLGRRQLVIRDGADEVGVSNIDWEGGVKRDTRRVLIRSRGLGRAFTVGPLRTGFAQWLSRGGENLSLIYFRTHGGARHAQSALRAGQASGNERGGFGVSVTQQDVESLRRDDRNNLSGYCDGNLYTLSRLFIWKRDKICTMLERNRTDRRGLSEAERVRLIERGRDSLELESYVVNSDARGWSDHWKEYGR</sequence>
<feature type="region of interest" description="Disordered" evidence="1">
    <location>
        <begin position="484"/>
        <end position="510"/>
    </location>
</feature>
<evidence type="ECO:0000313" key="2">
    <source>
        <dbReference type="EMBL" id="GJT75804.1"/>
    </source>
</evidence>
<feature type="compositionally biased region" description="Basic and acidic residues" evidence="1">
    <location>
        <begin position="484"/>
        <end position="502"/>
    </location>
</feature>
<proteinExistence type="predicted"/>
<reference evidence="2" key="1">
    <citation type="journal article" date="2022" name="Int. J. Mol. Sci.">
        <title>Draft Genome of Tanacetum Coccineum: Genomic Comparison of Closely Related Tanacetum-Family Plants.</title>
        <authorList>
            <person name="Yamashiro T."/>
            <person name="Shiraishi A."/>
            <person name="Nakayama K."/>
            <person name="Satake H."/>
        </authorList>
    </citation>
    <scope>NUCLEOTIDE SEQUENCE</scope>
</reference>